<proteinExistence type="predicted"/>
<sequence length="445" mass="50870">MAKIRLPNEWQPRPYQRAAWDYLERGGKHAELIWCRRAGKDETALHRTAVASFERIGTYWHMLPMAAQARKAIWNAVNPRTGKKRIDEAFPEAIRRKKNDQEMYIEFVNGSTWQVLGSDNYNAMVGAPPVGIVYSEWALSNPASKAYLRPIIAENNGWQIFITTPRGKNHAHTTYQGAKSDPDAFAQILTAVDTGQYDAEKLIKLRAEYVRDFGEAMGNALFDQEFMCSFESPILGAVYAREIRDAAQRVMRVPYDPSKPVHIFWDLGRADKTAIWFAQLGPFEYRVIDYLEGVGKHIGEYIPDLQAKRYVFGDCWLPHDANNELLASQRTVAQQLRDAGFKVRTVPKTSIDTRIEAARLMFPLIYFDEQKCAVGLDALNNYRYAVDEETKQFSTEPLHDWASHAADAFGYMAIALREPKPQKLQQPKNPRTMINPGRIAPGYWM</sequence>
<dbReference type="Gene3D" id="3.40.50.300">
    <property type="entry name" value="P-loop containing nucleotide triphosphate hydrolases"/>
    <property type="match status" value="1"/>
</dbReference>
<protein>
    <recommendedName>
        <fullName evidence="3">Terminase</fullName>
    </recommendedName>
</protein>
<dbReference type="EMBL" id="CAJQZC010000005">
    <property type="protein sequence ID" value="CAG4900732.1"/>
    <property type="molecule type" value="Genomic_DNA"/>
</dbReference>
<gene>
    <name evidence="1" type="ORF">LMG31841_02911</name>
</gene>
<comment type="caution">
    <text evidence="1">The sequence shown here is derived from an EMBL/GenBank/DDBJ whole genome shotgun (WGS) entry which is preliminary data.</text>
</comment>
<evidence type="ECO:0000313" key="1">
    <source>
        <dbReference type="EMBL" id="CAG4900732.1"/>
    </source>
</evidence>
<dbReference type="Proteomes" id="UP000789704">
    <property type="component" value="Unassembled WGS sequence"/>
</dbReference>
<dbReference type="InterPro" id="IPR027417">
    <property type="entry name" value="P-loop_NTPase"/>
</dbReference>
<dbReference type="RefSeq" id="WP_228877691.1">
    <property type="nucleotide sequence ID" value="NZ_CAJQZC010000005.1"/>
</dbReference>
<reference evidence="1" key="1">
    <citation type="submission" date="2021-04" db="EMBL/GenBank/DDBJ databases">
        <authorList>
            <person name="Vanwijnsberghe S."/>
        </authorList>
    </citation>
    <scope>NUCLEOTIDE SEQUENCE</scope>
    <source>
        <strain evidence="1">LMG 31841</strain>
    </source>
</reference>
<dbReference type="AlphaFoldDB" id="A0A9N8RW80"/>
<accession>A0A9N8RW80</accession>
<name>A0A9N8RW80_9BURK</name>
<evidence type="ECO:0000313" key="2">
    <source>
        <dbReference type="Proteomes" id="UP000789704"/>
    </source>
</evidence>
<evidence type="ECO:0008006" key="3">
    <source>
        <dbReference type="Google" id="ProtNLM"/>
    </source>
</evidence>
<organism evidence="1 2">
    <name type="scientific">Paraburkholderia saeva</name>
    <dbReference type="NCBI Taxonomy" id="2777537"/>
    <lineage>
        <taxon>Bacteria</taxon>
        <taxon>Pseudomonadati</taxon>
        <taxon>Pseudomonadota</taxon>
        <taxon>Betaproteobacteria</taxon>
        <taxon>Burkholderiales</taxon>
        <taxon>Burkholderiaceae</taxon>
        <taxon>Paraburkholderia</taxon>
    </lineage>
</organism>
<dbReference type="Gene3D" id="3.30.420.280">
    <property type="match status" value="1"/>
</dbReference>
<keyword evidence="2" id="KW-1185">Reference proteome</keyword>